<proteinExistence type="predicted"/>
<dbReference type="EMBL" id="WTUX01000017">
    <property type="protein sequence ID" value="MZR14225.1"/>
    <property type="molecule type" value="Genomic_DNA"/>
</dbReference>
<dbReference type="Pfam" id="PF16461">
    <property type="entry name" value="Phage_TTP_12"/>
    <property type="match status" value="1"/>
</dbReference>
<feature type="domain" description="Lambda phage tail tube protein N-terminal" evidence="1">
    <location>
        <begin position="16"/>
        <end position="141"/>
    </location>
</feature>
<evidence type="ECO:0000313" key="3">
    <source>
        <dbReference type="Proteomes" id="UP000467322"/>
    </source>
</evidence>
<keyword evidence="3" id="KW-1185">Reference proteome</keyword>
<protein>
    <submittedName>
        <fullName evidence="2">Phage tail protein</fullName>
    </submittedName>
</protein>
<comment type="caution">
    <text evidence="2">The sequence shown here is derived from an EMBL/GenBank/DDBJ whole genome shotgun (WGS) entry which is preliminary data.</text>
</comment>
<accession>A0A845M2G5</accession>
<sequence>MGQIGYGASISCSDTDLASPDANSIGEVVNITPPSPTRDIIDVTHMGSPNTAREFIVGLIDYGECQFEINWNPQNATDSLLQGIGVEDLPRDYKLTFALTGGGTATCTFRGYLTGYERSAPVDDKMAATVTLKVTGAPVWA</sequence>
<reference evidence="2 3" key="1">
    <citation type="submission" date="2019-12" db="EMBL/GenBank/DDBJ databases">
        <title>Maritimibacter sp. nov. sp. isolated from sea sand.</title>
        <authorList>
            <person name="Kim J."/>
            <person name="Jeong S.E."/>
            <person name="Jung H.S."/>
            <person name="Jeon C.O."/>
        </authorList>
    </citation>
    <scope>NUCLEOTIDE SEQUENCE [LARGE SCALE GENOMIC DNA]</scope>
    <source>
        <strain evidence="2 3">DP07</strain>
    </source>
</reference>
<dbReference type="RefSeq" id="WP_161352338.1">
    <property type="nucleotide sequence ID" value="NZ_WTUX01000017.1"/>
</dbReference>
<evidence type="ECO:0000313" key="2">
    <source>
        <dbReference type="EMBL" id="MZR14225.1"/>
    </source>
</evidence>
<dbReference type="AlphaFoldDB" id="A0A845M2G5"/>
<gene>
    <name evidence="2" type="ORF">GQE99_14475</name>
</gene>
<dbReference type="InterPro" id="IPR032494">
    <property type="entry name" value="Phage_TTP_N"/>
</dbReference>
<dbReference type="Proteomes" id="UP000467322">
    <property type="component" value="Unassembled WGS sequence"/>
</dbReference>
<evidence type="ECO:0000259" key="1">
    <source>
        <dbReference type="Pfam" id="PF16461"/>
    </source>
</evidence>
<organism evidence="2 3">
    <name type="scientific">Maritimibacter harenae</name>
    <dbReference type="NCBI Taxonomy" id="2606218"/>
    <lineage>
        <taxon>Bacteria</taxon>
        <taxon>Pseudomonadati</taxon>
        <taxon>Pseudomonadota</taxon>
        <taxon>Alphaproteobacteria</taxon>
        <taxon>Rhodobacterales</taxon>
        <taxon>Roseobacteraceae</taxon>
        <taxon>Maritimibacter</taxon>
    </lineage>
</organism>
<dbReference type="Gene3D" id="4.10.410.40">
    <property type="match status" value="1"/>
</dbReference>
<name>A0A845M2G5_9RHOB</name>